<proteinExistence type="predicted"/>
<protein>
    <submittedName>
        <fullName evidence="1">Uncharacterized protein</fullName>
    </submittedName>
</protein>
<sequence length="504" mass="53491">MCYRDIEGTVSTIDGSAGYLPLALALQVQKKRREWHAVRGEVEQLLLLAANAANTTASGDGNAPMHVVVGGALRRPSLGGSLGRRNATERLDTVDWNTSETSSEGSLTEAQVSSSNVTAYQTASQRTTYHSSLPPSTSLPSRLAQRYATAHNRLGACTSALAALERYAFSDLRGDQVRRASWGKEEARRVEERAVRKSVGDTVWNAQRAAVGVHEIGDPAGIMARVARQSGLRNCVYSAAAARKPVRNDGGGFAPRIHVWPISPSCASLVLDTHRSSSFADGPVGGHRSKSEDGEDVVPDGTDDDGQGATSDRLQSSLVTAFQDFCDSATDPAPALAFTHSAESFDSSSSSWTDDNSCGDANVDCISPIYEGAAPPIEDALFLFSPKHAVASTHQLAPPCSAYPSPLLDPIDLLPPTCTALPPAVEILHHHHHHHDDDEADGDPVGIRREGIWVDVLSGRRKSGSAAATAPDDMEVAPPGWGGFFGWLQQQQTYFPPAAAAAAC</sequence>
<name>A0ACC2WEG2_9TREE</name>
<gene>
    <name evidence="1" type="ORF">QFC19_001809</name>
</gene>
<reference evidence="1" key="1">
    <citation type="submission" date="2023-04" db="EMBL/GenBank/DDBJ databases">
        <title>Draft Genome sequencing of Naganishia species isolated from polar environments using Oxford Nanopore Technology.</title>
        <authorList>
            <person name="Leo P."/>
            <person name="Venkateswaran K."/>
        </authorList>
    </citation>
    <scope>NUCLEOTIDE SEQUENCE</scope>
    <source>
        <strain evidence="1">MNA-CCFEE 5261</strain>
    </source>
</reference>
<evidence type="ECO:0000313" key="2">
    <source>
        <dbReference type="Proteomes" id="UP001241377"/>
    </source>
</evidence>
<accession>A0ACC2WEG2</accession>
<keyword evidence="2" id="KW-1185">Reference proteome</keyword>
<dbReference type="EMBL" id="JASBWR010000014">
    <property type="protein sequence ID" value="KAJ9110138.1"/>
    <property type="molecule type" value="Genomic_DNA"/>
</dbReference>
<organism evidence="1 2">
    <name type="scientific">Naganishia cerealis</name>
    <dbReference type="NCBI Taxonomy" id="610337"/>
    <lineage>
        <taxon>Eukaryota</taxon>
        <taxon>Fungi</taxon>
        <taxon>Dikarya</taxon>
        <taxon>Basidiomycota</taxon>
        <taxon>Agaricomycotina</taxon>
        <taxon>Tremellomycetes</taxon>
        <taxon>Filobasidiales</taxon>
        <taxon>Filobasidiaceae</taxon>
        <taxon>Naganishia</taxon>
    </lineage>
</organism>
<evidence type="ECO:0000313" key="1">
    <source>
        <dbReference type="EMBL" id="KAJ9110138.1"/>
    </source>
</evidence>
<dbReference type="Proteomes" id="UP001241377">
    <property type="component" value="Unassembled WGS sequence"/>
</dbReference>
<comment type="caution">
    <text evidence="1">The sequence shown here is derived from an EMBL/GenBank/DDBJ whole genome shotgun (WGS) entry which is preliminary data.</text>
</comment>